<organism evidence="6 7">
    <name type="scientific">Phaeospirillum tilakii</name>
    <dbReference type="NCBI Taxonomy" id="741673"/>
    <lineage>
        <taxon>Bacteria</taxon>
        <taxon>Pseudomonadati</taxon>
        <taxon>Pseudomonadota</taxon>
        <taxon>Alphaproteobacteria</taxon>
        <taxon>Rhodospirillales</taxon>
        <taxon>Rhodospirillaceae</taxon>
        <taxon>Phaeospirillum</taxon>
    </lineage>
</organism>
<dbReference type="InterPro" id="IPR012312">
    <property type="entry name" value="Hemerythrin-like"/>
</dbReference>
<dbReference type="CDD" id="cd12107">
    <property type="entry name" value="Hemerythrin"/>
    <property type="match status" value="1"/>
</dbReference>
<keyword evidence="4" id="KW-0408">Iron</keyword>
<keyword evidence="3" id="KW-0479">Metal-binding</keyword>
<dbReference type="InterPro" id="IPR050669">
    <property type="entry name" value="Hemerythrin"/>
</dbReference>
<evidence type="ECO:0000256" key="2">
    <source>
        <dbReference type="ARBA" id="ARBA00022621"/>
    </source>
</evidence>
<dbReference type="InterPro" id="IPR012827">
    <property type="entry name" value="Hemerythrin_metal-bd"/>
</dbReference>
<evidence type="ECO:0000259" key="5">
    <source>
        <dbReference type="Pfam" id="PF01814"/>
    </source>
</evidence>
<dbReference type="RefSeq" id="WP_377315876.1">
    <property type="nucleotide sequence ID" value="NZ_JBHUIY010000015.1"/>
</dbReference>
<dbReference type="PANTHER" id="PTHR37164:SF1">
    <property type="entry name" value="BACTERIOHEMERYTHRIN"/>
    <property type="match status" value="1"/>
</dbReference>
<dbReference type="PROSITE" id="PS00550">
    <property type="entry name" value="HEMERYTHRINS"/>
    <property type="match status" value="1"/>
</dbReference>
<comment type="similarity">
    <text evidence="1">Belongs to the hemerythrin family.</text>
</comment>
<evidence type="ECO:0000313" key="6">
    <source>
        <dbReference type="EMBL" id="MFD2233977.1"/>
    </source>
</evidence>
<dbReference type="Proteomes" id="UP001597296">
    <property type="component" value="Unassembled WGS sequence"/>
</dbReference>
<reference evidence="7" key="1">
    <citation type="journal article" date="2019" name="Int. J. Syst. Evol. Microbiol.">
        <title>The Global Catalogue of Microorganisms (GCM) 10K type strain sequencing project: providing services to taxonomists for standard genome sequencing and annotation.</title>
        <authorList>
            <consortium name="The Broad Institute Genomics Platform"/>
            <consortium name="The Broad Institute Genome Sequencing Center for Infectious Disease"/>
            <person name="Wu L."/>
            <person name="Ma J."/>
        </authorList>
    </citation>
    <scope>NUCLEOTIDE SEQUENCE [LARGE SCALE GENOMIC DNA]</scope>
    <source>
        <strain evidence="7">KCTC 15012</strain>
    </source>
</reference>
<keyword evidence="2" id="KW-0561">Oxygen transport</keyword>
<accession>A0ABW5CAV5</accession>
<dbReference type="Gene3D" id="1.20.120.50">
    <property type="entry name" value="Hemerythrin-like"/>
    <property type="match status" value="1"/>
</dbReference>
<evidence type="ECO:0000256" key="4">
    <source>
        <dbReference type="ARBA" id="ARBA00023004"/>
    </source>
</evidence>
<dbReference type="NCBIfam" id="TIGR02481">
    <property type="entry name" value="hemeryth_dom"/>
    <property type="match status" value="1"/>
</dbReference>
<name>A0ABW5CAV5_9PROT</name>
<keyword evidence="2" id="KW-0813">Transport</keyword>
<evidence type="ECO:0000256" key="3">
    <source>
        <dbReference type="ARBA" id="ARBA00022723"/>
    </source>
</evidence>
<protein>
    <submittedName>
        <fullName evidence="6">Bacteriohemerythrin</fullName>
    </submittedName>
</protein>
<evidence type="ECO:0000313" key="7">
    <source>
        <dbReference type="Proteomes" id="UP001597296"/>
    </source>
</evidence>
<dbReference type="InterPro" id="IPR035938">
    <property type="entry name" value="Hemerythrin-like_sf"/>
</dbReference>
<gene>
    <name evidence="6" type="ORF">ACFSNB_09180</name>
</gene>
<feature type="domain" description="Hemerythrin-like" evidence="5">
    <location>
        <begin position="16"/>
        <end position="124"/>
    </location>
</feature>
<dbReference type="SUPFAM" id="SSF47188">
    <property type="entry name" value="Hemerythrin-like"/>
    <property type="match status" value="1"/>
</dbReference>
<dbReference type="Pfam" id="PF01814">
    <property type="entry name" value="Hemerythrin"/>
    <property type="match status" value="1"/>
</dbReference>
<evidence type="ECO:0000256" key="1">
    <source>
        <dbReference type="ARBA" id="ARBA00010587"/>
    </source>
</evidence>
<dbReference type="InterPro" id="IPR016131">
    <property type="entry name" value="Haemerythrin_Fe_BS"/>
</dbReference>
<dbReference type="EMBL" id="JBHUIY010000015">
    <property type="protein sequence ID" value="MFD2233977.1"/>
    <property type="molecule type" value="Genomic_DNA"/>
</dbReference>
<keyword evidence="7" id="KW-1185">Reference proteome</keyword>
<dbReference type="PANTHER" id="PTHR37164">
    <property type="entry name" value="BACTERIOHEMERYTHRIN"/>
    <property type="match status" value="1"/>
</dbReference>
<comment type="caution">
    <text evidence="6">The sequence shown here is derived from an EMBL/GenBank/DDBJ whole genome shotgun (WGS) entry which is preliminary data.</text>
</comment>
<proteinExistence type="inferred from homology"/>
<sequence>MVRAVWKASYEIGHPRIDGEHRIFLDLILQIERDLTEGRPFERVQRHLIELYKYADFHFFSEESLMVEVDYPDLIPHRRTHQLLLEDLASYTRSLSVASLRDRDLVGFLIEWFAFHTAGDDLRLASYVRQERTSS</sequence>